<dbReference type="STRING" id="1190603.A1OO_10645"/>
<feature type="transmembrane region" description="Helical" evidence="2">
    <location>
        <begin position="205"/>
        <end position="226"/>
    </location>
</feature>
<dbReference type="InterPro" id="IPR037185">
    <property type="entry name" value="EmrE-like"/>
</dbReference>
<feature type="domain" description="EamA" evidence="3">
    <location>
        <begin position="10"/>
        <end position="140"/>
    </location>
</feature>
<evidence type="ECO:0000256" key="1">
    <source>
        <dbReference type="SAM" id="MobiDB-lite"/>
    </source>
</evidence>
<feature type="transmembrane region" description="Helical" evidence="2">
    <location>
        <begin position="146"/>
        <end position="166"/>
    </location>
</feature>
<dbReference type="GO" id="GO:0016020">
    <property type="term" value="C:membrane"/>
    <property type="evidence" value="ECO:0007669"/>
    <property type="project" value="InterPro"/>
</dbReference>
<keyword evidence="2" id="KW-0812">Transmembrane</keyword>
<feature type="transmembrane region" description="Helical" evidence="2">
    <location>
        <begin position="73"/>
        <end position="94"/>
    </location>
</feature>
<protein>
    <recommendedName>
        <fullName evidence="3">EamA domain-containing protein</fullName>
    </recommendedName>
</protein>
<reference evidence="5" key="1">
    <citation type="submission" date="2016-07" db="EMBL/GenBank/DDBJ databases">
        <title>Nontailed viruses are major unrecognized killers of bacteria in the ocean.</title>
        <authorList>
            <person name="Kauffman K."/>
            <person name="Hussain F."/>
            <person name="Yang J."/>
            <person name="Arevalo P."/>
            <person name="Brown J."/>
            <person name="Cutler M."/>
            <person name="Kelly L."/>
            <person name="Polz M.F."/>
        </authorList>
    </citation>
    <scope>NUCLEOTIDE SEQUENCE [LARGE SCALE GENOMIC DNA]</scope>
    <source>
        <strain evidence="5">10N.261.45.A10</strain>
    </source>
</reference>
<feature type="transmembrane region" description="Helical" evidence="2">
    <location>
        <begin position="178"/>
        <end position="199"/>
    </location>
</feature>
<proteinExistence type="predicted"/>
<dbReference type="SUPFAM" id="SSF103481">
    <property type="entry name" value="Multidrug resistance efflux transporter EmrE"/>
    <property type="match status" value="2"/>
</dbReference>
<feature type="region of interest" description="Disordered" evidence="1">
    <location>
        <begin position="325"/>
        <end position="359"/>
    </location>
</feature>
<name>A0A2N7L7G1_9GAMM</name>
<feature type="transmembrane region" description="Helical" evidence="2">
    <location>
        <begin position="43"/>
        <end position="61"/>
    </location>
</feature>
<keyword evidence="2" id="KW-1133">Transmembrane helix</keyword>
<dbReference type="InterPro" id="IPR000620">
    <property type="entry name" value="EamA_dom"/>
</dbReference>
<accession>A0A2N7L7G1</accession>
<feature type="transmembrane region" description="Helical" evidence="2">
    <location>
        <begin position="238"/>
        <end position="254"/>
    </location>
</feature>
<evidence type="ECO:0000256" key="2">
    <source>
        <dbReference type="SAM" id="Phobius"/>
    </source>
</evidence>
<gene>
    <name evidence="4" type="ORF">BCT23_21820</name>
</gene>
<dbReference type="PANTHER" id="PTHR22911:SF103">
    <property type="entry name" value="BLR2811 PROTEIN"/>
    <property type="match status" value="1"/>
</dbReference>
<dbReference type="AlphaFoldDB" id="A0A2N7L7G1"/>
<feature type="transmembrane region" description="Helical" evidence="2">
    <location>
        <begin position="100"/>
        <end position="117"/>
    </location>
</feature>
<organism evidence="4 5">
    <name type="scientific">Enterovibrio norvegicus</name>
    <dbReference type="NCBI Taxonomy" id="188144"/>
    <lineage>
        <taxon>Bacteria</taxon>
        <taxon>Pseudomonadati</taxon>
        <taxon>Pseudomonadota</taxon>
        <taxon>Gammaproteobacteria</taxon>
        <taxon>Vibrionales</taxon>
        <taxon>Vibrionaceae</taxon>
        <taxon>Enterovibrio</taxon>
    </lineage>
</organism>
<evidence type="ECO:0000259" key="3">
    <source>
        <dbReference type="Pfam" id="PF00892"/>
    </source>
</evidence>
<evidence type="ECO:0000313" key="5">
    <source>
        <dbReference type="Proteomes" id="UP000235387"/>
    </source>
</evidence>
<feature type="transmembrane region" description="Helical" evidence="2">
    <location>
        <begin position="124"/>
        <end position="140"/>
    </location>
</feature>
<dbReference type="Pfam" id="PF00892">
    <property type="entry name" value="EamA"/>
    <property type="match status" value="1"/>
</dbReference>
<comment type="caution">
    <text evidence="4">The sequence shown here is derived from an EMBL/GenBank/DDBJ whole genome shotgun (WGS) entry which is preliminary data.</text>
</comment>
<feature type="transmembrane region" description="Helical" evidence="2">
    <location>
        <begin position="260"/>
        <end position="279"/>
    </location>
</feature>
<dbReference type="PANTHER" id="PTHR22911">
    <property type="entry name" value="ACYL-MALONYL CONDENSING ENZYME-RELATED"/>
    <property type="match status" value="1"/>
</dbReference>
<keyword evidence="2" id="KW-0472">Membrane</keyword>
<dbReference type="EMBL" id="MDAL01000036">
    <property type="protein sequence ID" value="PMN89938.1"/>
    <property type="molecule type" value="Genomic_DNA"/>
</dbReference>
<sequence length="359" mass="38267">MRNISVGMAMTLLVIGNLAATFSDALVKTMEGGADGAIFQFALFRQVSAVLILLPFCLTAPKKNLTLGLKWHMLRAHVWLVGVFFSVIALTTMPLATANAIFYAAPLIMLPLAAIFLREKLSTASIIAAVVGFVGVLLLVRPTDLSWAAISAMIVAVTLAVNNLLIPKIPREQTVPQTLLLHNLIGIPVALGLALYEGVPFSMDLFLRASGSTAFILVYAATCVIAYRAAESSKIASAEYSGLVCAVGVGLVMFGEVPDMLMIVGTSLIVVPLIWLAGLEKRKTKRAAREEALATETTFASLTEDMRTEDDDIALAEKSAMADSIVLPDDDTSPNGEEARETSPCYEHIGPQKKASGTV</sequence>
<evidence type="ECO:0000313" key="4">
    <source>
        <dbReference type="EMBL" id="PMN89938.1"/>
    </source>
</evidence>
<dbReference type="Proteomes" id="UP000235387">
    <property type="component" value="Unassembled WGS sequence"/>
</dbReference>